<evidence type="ECO:0000313" key="1">
    <source>
        <dbReference type="EMBL" id="CEM62320.1"/>
    </source>
</evidence>
<keyword evidence="2" id="KW-1185">Reference proteome</keyword>
<dbReference type="Proteomes" id="UP000042527">
    <property type="component" value="Unassembled WGS sequence"/>
</dbReference>
<proteinExistence type="predicted"/>
<organism evidence="1 2">
    <name type="scientific">Treponema phagedenis</name>
    <dbReference type="NCBI Taxonomy" id="162"/>
    <lineage>
        <taxon>Bacteria</taxon>
        <taxon>Pseudomonadati</taxon>
        <taxon>Spirochaetota</taxon>
        <taxon>Spirochaetia</taxon>
        <taxon>Spirochaetales</taxon>
        <taxon>Treponemataceae</taxon>
        <taxon>Treponema</taxon>
    </lineage>
</organism>
<gene>
    <name evidence="1" type="ORF">TPHV1_30215</name>
</gene>
<sequence length="39" mass="4844">MISQFVFNTSYPKRKKFYKKEFDTTVSFCHPWQNETCEF</sequence>
<accession>A0A0B7GZB4</accession>
<name>A0A0B7GZB4_TREPH</name>
<reference evidence="2" key="1">
    <citation type="submission" date="2015-01" db="EMBL/GenBank/DDBJ databases">
        <authorList>
            <person name="Manzoor Shahid"/>
            <person name="Zubair Saima"/>
        </authorList>
    </citation>
    <scope>NUCLEOTIDE SEQUENCE [LARGE SCALE GENOMIC DNA]</scope>
    <source>
        <strain evidence="2">V1</strain>
    </source>
</reference>
<protein>
    <submittedName>
        <fullName evidence="1">Uncharacterized protein</fullName>
    </submittedName>
</protein>
<dbReference type="EMBL" id="CDNC01000023">
    <property type="protein sequence ID" value="CEM62320.1"/>
    <property type="molecule type" value="Genomic_DNA"/>
</dbReference>
<dbReference type="AlphaFoldDB" id="A0A0B7GZB4"/>
<evidence type="ECO:0000313" key="2">
    <source>
        <dbReference type="Proteomes" id="UP000042527"/>
    </source>
</evidence>